<dbReference type="RefSeq" id="WP_031573529.1">
    <property type="nucleotide sequence ID" value="NZ_DAMAXS010000011.1"/>
</dbReference>
<dbReference type="GO" id="GO:0030246">
    <property type="term" value="F:carbohydrate binding"/>
    <property type="evidence" value="ECO:0007669"/>
    <property type="project" value="InterPro"/>
</dbReference>
<dbReference type="GO" id="GO:0003677">
    <property type="term" value="F:DNA binding"/>
    <property type="evidence" value="ECO:0007669"/>
    <property type="project" value="UniProtKB-KW"/>
</dbReference>
<evidence type="ECO:0000256" key="4">
    <source>
        <dbReference type="ARBA" id="ARBA00023163"/>
    </source>
</evidence>
<dbReference type="EMBL" id="FNDZ01000001">
    <property type="protein sequence ID" value="SDI00955.1"/>
    <property type="molecule type" value="Genomic_DNA"/>
</dbReference>
<gene>
    <name evidence="7" type="ORF">SAMN05421804_101454</name>
</gene>
<dbReference type="Gene3D" id="3.40.50.1360">
    <property type="match status" value="1"/>
</dbReference>
<sequence>MNSYLKIQQKIIPEATALLERRYNILRTIFNHQPIGRRTLSQKLELGERTVRGDLDFLKSMDFIDVSLPGVSLTEKGIDMLNNLRALVSEIKGLDDMETVLKRDLGYQKIIVVPGDSDKDPNVKRELGNVAALYLSSVIRSKDVIALTGGSTIKEMVTSFPKMDFRDNLIVPARGSLGKILDIQSNNVVAALAEKVNAGYKLLNVPDNLSSESLEVLLKEREIKEVVDLIRKAQIVVLGIGRADKMAKRRGLSEDEISELMVDGAVGEAFGAYFGKSGRVIRKINSVGVSLDDFGKVRHLIAVTGGSSKAEAIEAVRLKNDNAVLITDEGAARKIVSILKSQYNEF</sequence>
<dbReference type="InterPro" id="IPR036390">
    <property type="entry name" value="WH_DNA-bd_sf"/>
</dbReference>
<evidence type="ECO:0000313" key="8">
    <source>
        <dbReference type="Proteomes" id="UP000183255"/>
    </source>
</evidence>
<evidence type="ECO:0000256" key="2">
    <source>
        <dbReference type="ARBA" id="ARBA00023015"/>
    </source>
</evidence>
<organism evidence="7 8">
    <name type="scientific">Proteiniclasticum ruminis</name>
    <dbReference type="NCBI Taxonomy" id="398199"/>
    <lineage>
        <taxon>Bacteria</taxon>
        <taxon>Bacillati</taxon>
        <taxon>Bacillota</taxon>
        <taxon>Clostridia</taxon>
        <taxon>Eubacteriales</taxon>
        <taxon>Clostridiaceae</taxon>
        <taxon>Proteiniclasticum</taxon>
    </lineage>
</organism>
<protein>
    <submittedName>
        <fullName evidence="7">Central glycolytic genes regulator</fullName>
    </submittedName>
</protein>
<dbReference type="InterPro" id="IPR007324">
    <property type="entry name" value="Sugar-bd_dom_put"/>
</dbReference>
<dbReference type="InterPro" id="IPR048715">
    <property type="entry name" value="CggR_N"/>
</dbReference>
<accession>A0A1G8H2S0</accession>
<feature type="domain" description="CggR N-terminal DNA binding" evidence="6">
    <location>
        <begin position="19"/>
        <end position="87"/>
    </location>
</feature>
<dbReference type="InterPro" id="IPR037171">
    <property type="entry name" value="NagB/RpiA_transferase-like"/>
</dbReference>
<dbReference type="SUPFAM" id="SSF46785">
    <property type="entry name" value="Winged helix' DNA-binding domain"/>
    <property type="match status" value="1"/>
</dbReference>
<keyword evidence="3" id="KW-0238">DNA-binding</keyword>
<dbReference type="Gene3D" id="1.10.10.10">
    <property type="entry name" value="Winged helix-like DNA-binding domain superfamily/Winged helix DNA-binding domain"/>
    <property type="match status" value="1"/>
</dbReference>
<evidence type="ECO:0000256" key="3">
    <source>
        <dbReference type="ARBA" id="ARBA00023125"/>
    </source>
</evidence>
<proteinExistence type="inferred from homology"/>
<evidence type="ECO:0000313" key="7">
    <source>
        <dbReference type="EMBL" id="SDI00955.1"/>
    </source>
</evidence>
<dbReference type="Pfam" id="PF21715">
    <property type="entry name" value="CggR_N"/>
    <property type="match status" value="1"/>
</dbReference>
<evidence type="ECO:0000259" key="5">
    <source>
        <dbReference type="Pfam" id="PF04198"/>
    </source>
</evidence>
<dbReference type="AlphaFoldDB" id="A0A1G8H2S0"/>
<dbReference type="InterPro" id="IPR051054">
    <property type="entry name" value="SorC_transcr_regulators"/>
</dbReference>
<dbReference type="PANTHER" id="PTHR34294">
    <property type="entry name" value="TRANSCRIPTIONAL REGULATOR-RELATED"/>
    <property type="match status" value="1"/>
</dbReference>
<dbReference type="Proteomes" id="UP000183255">
    <property type="component" value="Unassembled WGS sequence"/>
</dbReference>
<evidence type="ECO:0000259" key="6">
    <source>
        <dbReference type="Pfam" id="PF21715"/>
    </source>
</evidence>
<feature type="domain" description="Sugar-binding" evidence="5">
    <location>
        <begin position="90"/>
        <end position="336"/>
    </location>
</feature>
<evidence type="ECO:0000256" key="1">
    <source>
        <dbReference type="ARBA" id="ARBA00010466"/>
    </source>
</evidence>
<keyword evidence="4" id="KW-0804">Transcription</keyword>
<reference evidence="7 8" key="1">
    <citation type="submission" date="2016-10" db="EMBL/GenBank/DDBJ databases">
        <authorList>
            <person name="de Groot N.N."/>
        </authorList>
    </citation>
    <scope>NUCLEOTIDE SEQUENCE [LARGE SCALE GENOMIC DNA]</scope>
    <source>
        <strain evidence="7 8">CGMCC 1.5058</strain>
    </source>
</reference>
<dbReference type="SUPFAM" id="SSF100950">
    <property type="entry name" value="NagB/RpiA/CoA transferase-like"/>
    <property type="match status" value="1"/>
</dbReference>
<dbReference type="Pfam" id="PF04198">
    <property type="entry name" value="Sugar-bind"/>
    <property type="match status" value="1"/>
</dbReference>
<comment type="similarity">
    <text evidence="1">Belongs to the SorC transcriptional regulatory family.</text>
</comment>
<dbReference type="PANTHER" id="PTHR34294:SF5">
    <property type="entry name" value="CENTRAL GLYCOLYTIC GENES REGULATOR"/>
    <property type="match status" value="1"/>
</dbReference>
<name>A0A1G8H2S0_9CLOT</name>
<keyword evidence="2" id="KW-0805">Transcription regulation</keyword>
<dbReference type="InterPro" id="IPR036388">
    <property type="entry name" value="WH-like_DNA-bd_sf"/>
</dbReference>